<evidence type="ECO:0000313" key="5">
    <source>
        <dbReference type="Proteomes" id="UP000271098"/>
    </source>
</evidence>
<evidence type="ECO:0000259" key="3">
    <source>
        <dbReference type="Pfam" id="PF11464"/>
    </source>
</evidence>
<feature type="coiled-coil region" evidence="1">
    <location>
        <begin position="159"/>
        <end position="186"/>
    </location>
</feature>
<dbReference type="OrthoDB" id="166134at2759"/>
<sequence length="191" mass="21510">SRIEKYGVNGENGQNRPSPRELIIQKNIRNFALQTLQGFVSQMSLPPSEVRYGELQEQRRADIKRRTDLERQRSAFVLKPSSSNPGLNSSGSEATQQNSKGHLKESVSFAGVDHFCGDDGWTPSTTCLRRNPFIDEADRVDPLLEQILIIKGYLQQAAEDGRLEEAKILERNLRDLELELEKQNGTVDSGK</sequence>
<evidence type="ECO:0000256" key="2">
    <source>
        <dbReference type="SAM" id="MobiDB-lite"/>
    </source>
</evidence>
<gene>
    <name evidence="4" type="ORF">GPUH_LOCUS8534</name>
</gene>
<accession>A0A183DIJ5</accession>
<keyword evidence="5" id="KW-1185">Reference proteome</keyword>
<feature type="domain" description="Rabenosyn Rab binding" evidence="3">
    <location>
        <begin position="142"/>
        <end position="183"/>
    </location>
</feature>
<name>A0A183DIJ5_9BILA</name>
<protein>
    <submittedName>
        <fullName evidence="6">Rbsn domain-containing protein</fullName>
    </submittedName>
</protein>
<evidence type="ECO:0000313" key="4">
    <source>
        <dbReference type="EMBL" id="VDK63331.1"/>
    </source>
</evidence>
<feature type="region of interest" description="Disordered" evidence="2">
    <location>
        <begin position="72"/>
        <end position="103"/>
    </location>
</feature>
<dbReference type="Proteomes" id="UP000271098">
    <property type="component" value="Unassembled WGS sequence"/>
</dbReference>
<dbReference type="SUPFAM" id="SSF140125">
    <property type="entry name" value="Rabenosyn-5 Rab-binding domain-like"/>
    <property type="match status" value="1"/>
</dbReference>
<dbReference type="InterPro" id="IPR036531">
    <property type="entry name" value="Rbsn_Rab-bd_sf"/>
</dbReference>
<organism evidence="6">
    <name type="scientific">Gongylonema pulchrum</name>
    <dbReference type="NCBI Taxonomy" id="637853"/>
    <lineage>
        <taxon>Eukaryota</taxon>
        <taxon>Metazoa</taxon>
        <taxon>Ecdysozoa</taxon>
        <taxon>Nematoda</taxon>
        <taxon>Chromadorea</taxon>
        <taxon>Rhabditida</taxon>
        <taxon>Spirurina</taxon>
        <taxon>Spiruromorpha</taxon>
        <taxon>Spiruroidea</taxon>
        <taxon>Gongylonematidae</taxon>
        <taxon>Gongylonema</taxon>
    </lineage>
</organism>
<dbReference type="WBParaSite" id="GPUH_0000854601-mRNA-1">
    <property type="protein sequence ID" value="GPUH_0000854601-mRNA-1"/>
    <property type="gene ID" value="GPUH_0000854601"/>
</dbReference>
<dbReference type="Gene3D" id="4.10.860.20">
    <property type="entry name" value="Rabenosyn, Rab binding domain"/>
    <property type="match status" value="1"/>
</dbReference>
<evidence type="ECO:0000313" key="6">
    <source>
        <dbReference type="WBParaSite" id="GPUH_0000854601-mRNA-1"/>
    </source>
</evidence>
<dbReference type="EMBL" id="UYRT01025194">
    <property type="protein sequence ID" value="VDK63331.1"/>
    <property type="molecule type" value="Genomic_DNA"/>
</dbReference>
<reference evidence="6" key="1">
    <citation type="submission" date="2016-06" db="UniProtKB">
        <authorList>
            <consortium name="WormBaseParasite"/>
        </authorList>
    </citation>
    <scope>IDENTIFICATION</scope>
</reference>
<keyword evidence="1" id="KW-0175">Coiled coil</keyword>
<feature type="compositionally biased region" description="Low complexity" evidence="2">
    <location>
        <begin position="78"/>
        <end position="92"/>
    </location>
</feature>
<reference evidence="4 5" key="2">
    <citation type="submission" date="2018-11" db="EMBL/GenBank/DDBJ databases">
        <authorList>
            <consortium name="Pathogen Informatics"/>
        </authorList>
    </citation>
    <scope>NUCLEOTIDE SEQUENCE [LARGE SCALE GENOMIC DNA]</scope>
</reference>
<dbReference type="AlphaFoldDB" id="A0A183DIJ5"/>
<proteinExistence type="predicted"/>
<dbReference type="Pfam" id="PF11464">
    <property type="entry name" value="Rbsn"/>
    <property type="match status" value="1"/>
</dbReference>
<dbReference type="InterPro" id="IPR021565">
    <property type="entry name" value="Rbsn_Rab-bd"/>
</dbReference>
<evidence type="ECO:0000256" key="1">
    <source>
        <dbReference type="SAM" id="Coils"/>
    </source>
</evidence>